<dbReference type="OrthoDB" id="1849040at2"/>
<evidence type="ECO:0000256" key="2">
    <source>
        <dbReference type="ARBA" id="ARBA00023015"/>
    </source>
</evidence>
<name>A0A2Z2KIC2_9BACL</name>
<dbReference type="GO" id="GO:0045892">
    <property type="term" value="P:negative regulation of DNA-templated transcription"/>
    <property type="evidence" value="ECO:0007669"/>
    <property type="project" value="InterPro"/>
</dbReference>
<dbReference type="Gene3D" id="1.10.10.10">
    <property type="entry name" value="Winged helix-like DNA-binding domain superfamily/Winged helix DNA-binding domain"/>
    <property type="match status" value="1"/>
</dbReference>
<comment type="similarity">
    <text evidence="1">Belongs to the BlaI transcriptional regulatory family.</text>
</comment>
<dbReference type="PIRSF" id="PIRSF019455">
    <property type="entry name" value="CopR_AtkY"/>
    <property type="match status" value="1"/>
</dbReference>
<dbReference type="EMBL" id="CP021780">
    <property type="protein sequence ID" value="ASA26576.1"/>
    <property type="molecule type" value="Genomic_DNA"/>
</dbReference>
<dbReference type="Pfam" id="PF03965">
    <property type="entry name" value="Penicillinase_R"/>
    <property type="match status" value="1"/>
</dbReference>
<evidence type="ECO:0000313" key="5">
    <source>
        <dbReference type="EMBL" id="ASA26576.1"/>
    </source>
</evidence>
<sequence length="123" mass="14282">MRLPDAELEIMKIIWDTEIAVTSADIMEQLQGKKTWGVTTVLNFLTRLLERGFVTSERKGRFNFYTASVDEKTYLEQESQSILQKLYGNSIKSFVASLYDSQSLTKDDLDELRNFIDQQTKEE</sequence>
<keyword evidence="3" id="KW-0238">DNA-binding</keyword>
<evidence type="ECO:0000313" key="6">
    <source>
        <dbReference type="Proteomes" id="UP000249890"/>
    </source>
</evidence>
<gene>
    <name evidence="5" type="ORF">B9T62_33280</name>
</gene>
<protein>
    <submittedName>
        <fullName evidence="5">CopY family transcriptional regulator</fullName>
    </submittedName>
</protein>
<dbReference type="InterPro" id="IPR036388">
    <property type="entry name" value="WH-like_DNA-bd_sf"/>
</dbReference>
<dbReference type="Gene3D" id="1.10.4040.10">
    <property type="entry name" value="Penicillinase repressor domain"/>
    <property type="match status" value="1"/>
</dbReference>
<dbReference type="SUPFAM" id="SSF46785">
    <property type="entry name" value="Winged helix' DNA-binding domain"/>
    <property type="match status" value="1"/>
</dbReference>
<proteinExistence type="inferred from homology"/>
<dbReference type="InterPro" id="IPR036390">
    <property type="entry name" value="WH_DNA-bd_sf"/>
</dbReference>
<evidence type="ECO:0000256" key="1">
    <source>
        <dbReference type="ARBA" id="ARBA00011046"/>
    </source>
</evidence>
<dbReference type="GO" id="GO:0003677">
    <property type="term" value="F:DNA binding"/>
    <property type="evidence" value="ECO:0007669"/>
    <property type="project" value="UniProtKB-KW"/>
</dbReference>
<dbReference type="KEGG" id="pdh:B9T62_33280"/>
<dbReference type="Proteomes" id="UP000249890">
    <property type="component" value="Chromosome"/>
</dbReference>
<keyword evidence="6" id="KW-1185">Reference proteome</keyword>
<accession>A0A2Z2KIC2</accession>
<dbReference type="InterPro" id="IPR005650">
    <property type="entry name" value="BlaI_family"/>
</dbReference>
<reference evidence="5 6" key="1">
    <citation type="submission" date="2017-06" db="EMBL/GenBank/DDBJ databases">
        <title>Complete genome sequence of Paenibacillus donghaensis KCTC 13049T isolated from East Sea sediment, South Korea.</title>
        <authorList>
            <person name="Jung B.K."/>
            <person name="Hong S.-J."/>
            <person name="Shin J.-H."/>
        </authorList>
    </citation>
    <scope>NUCLEOTIDE SEQUENCE [LARGE SCALE GENOMIC DNA]</scope>
    <source>
        <strain evidence="5 6">KCTC 13049</strain>
    </source>
</reference>
<keyword evidence="2" id="KW-0805">Transcription regulation</keyword>
<evidence type="ECO:0000256" key="3">
    <source>
        <dbReference type="ARBA" id="ARBA00023125"/>
    </source>
</evidence>
<organism evidence="5 6">
    <name type="scientific">Paenibacillus donghaensis</name>
    <dbReference type="NCBI Taxonomy" id="414771"/>
    <lineage>
        <taxon>Bacteria</taxon>
        <taxon>Bacillati</taxon>
        <taxon>Bacillota</taxon>
        <taxon>Bacilli</taxon>
        <taxon>Bacillales</taxon>
        <taxon>Paenibacillaceae</taxon>
        <taxon>Paenibacillus</taxon>
    </lineage>
</organism>
<keyword evidence="4" id="KW-0804">Transcription</keyword>
<evidence type="ECO:0000256" key="4">
    <source>
        <dbReference type="ARBA" id="ARBA00023163"/>
    </source>
</evidence>
<dbReference type="AlphaFoldDB" id="A0A2Z2KIC2"/>